<evidence type="ECO:0000256" key="5">
    <source>
        <dbReference type="HAMAP-Rule" id="MF_00445"/>
    </source>
</evidence>
<keyword evidence="5" id="KW-0874">Quinone</keyword>
<dbReference type="GO" id="GO:0042773">
    <property type="term" value="P:ATP synthesis coupled electron transport"/>
    <property type="evidence" value="ECO:0007669"/>
    <property type="project" value="InterPro"/>
</dbReference>
<proteinExistence type="inferred from homology"/>
<dbReference type="GO" id="GO:0012505">
    <property type="term" value="C:endomembrane system"/>
    <property type="evidence" value="ECO:0007669"/>
    <property type="project" value="UniProtKB-SubCell"/>
</dbReference>
<dbReference type="AlphaFoldDB" id="A0A1W1VL23"/>
<evidence type="ECO:0000256" key="2">
    <source>
        <dbReference type="ARBA" id="ARBA00022692"/>
    </source>
</evidence>
<evidence type="ECO:0000256" key="3">
    <source>
        <dbReference type="ARBA" id="ARBA00022989"/>
    </source>
</evidence>
<feature type="transmembrane region" description="Helical" evidence="5">
    <location>
        <begin position="36"/>
        <end position="55"/>
    </location>
</feature>
<evidence type="ECO:0000256" key="4">
    <source>
        <dbReference type="ARBA" id="ARBA00023136"/>
    </source>
</evidence>
<dbReference type="RefSeq" id="WP_084053939.1">
    <property type="nucleotide sequence ID" value="NZ_FWWT01000022.1"/>
</dbReference>
<dbReference type="GO" id="GO:0050136">
    <property type="term" value="F:NADH dehydrogenase (quinone) (non-electrogenic) activity"/>
    <property type="evidence" value="ECO:0007669"/>
    <property type="project" value="UniProtKB-UniRule"/>
</dbReference>
<sequence length="479" mass="52240">MDINFSLILPELLIAGLAFLIMIISLLVPKDQKKGLGYLSVFGLLVITFILYKMIGVDDSVFNGMLIIDPFGTYFKILIVLSSALTILLGTEYITKFVNENYGEFCFLTLFATLGMMILVSAGDFITLYVALELMTLAFIILVGFGKNIFRSSEAGIKYLLLSALSSAILLYGLTLVYGVTKTTFIHNIVHYALSEGISNPAVLLGMVFILTGFLFKVSAVPFHMWTPDVYEGAPTPITALLSVASKGAAFGVFIRVFLHGFTIHAPLWMPIIITIAVITILLGNFVAIPQTNIKRLLAFSGVAQAGYILLGLVAYSTFGVASILFYTMMYVFSNMGAFGVILAFSQAGGGDEISDYNGMWKRSPFLAAVMLMSLLSLAGIPPLIGFVGKFKLFTAIIAAGYMWLAFLAIGMSMVSVYYYLLVAKAMYLNDPKPENDTKIKVPFGMQASLFIIMILTLVLGVYPTPLTNLAIKVAQTFF</sequence>
<evidence type="ECO:0000259" key="7">
    <source>
        <dbReference type="Pfam" id="PF00361"/>
    </source>
</evidence>
<comment type="subcellular location">
    <subcellularLocation>
        <location evidence="5">Cell membrane</location>
        <topology evidence="5">Multi-pass membrane protein</topology>
    </subcellularLocation>
    <subcellularLocation>
        <location evidence="1">Endomembrane system</location>
        <topology evidence="1">Multi-pass membrane protein</topology>
    </subcellularLocation>
    <subcellularLocation>
        <location evidence="6">Membrane</location>
        <topology evidence="6">Multi-pass membrane protein</topology>
    </subcellularLocation>
</comment>
<dbReference type="InterPro" id="IPR010096">
    <property type="entry name" value="NADH-Q_OxRdtase_suN/2"/>
</dbReference>
<dbReference type="OrthoDB" id="9807568at2"/>
<comment type="similarity">
    <text evidence="5">Belongs to the complex I subunit 2 family.</text>
</comment>
<dbReference type="InterPro" id="IPR001750">
    <property type="entry name" value="ND/Mrp_TM"/>
</dbReference>
<dbReference type="EC" id="7.1.1.-" evidence="5"/>
<feature type="transmembrane region" description="Helical" evidence="5">
    <location>
        <begin position="157"/>
        <end position="181"/>
    </location>
</feature>
<keyword evidence="2 5" id="KW-0812">Transmembrane</keyword>
<organism evidence="8 9">
    <name type="scientific">Desulfonispora thiosulfatigenes DSM 11270</name>
    <dbReference type="NCBI Taxonomy" id="656914"/>
    <lineage>
        <taxon>Bacteria</taxon>
        <taxon>Bacillati</taxon>
        <taxon>Bacillota</taxon>
        <taxon>Clostridia</taxon>
        <taxon>Eubacteriales</taxon>
        <taxon>Peptococcaceae</taxon>
        <taxon>Desulfonispora</taxon>
    </lineage>
</organism>
<dbReference type="PRINTS" id="PR01434">
    <property type="entry name" value="NADHDHGNASE5"/>
</dbReference>
<feature type="transmembrane region" description="Helical" evidence="5">
    <location>
        <begin position="393"/>
        <end position="421"/>
    </location>
</feature>
<feature type="transmembrane region" description="Helical" evidence="5">
    <location>
        <begin position="201"/>
        <end position="226"/>
    </location>
</feature>
<keyword evidence="5" id="KW-1003">Cell membrane</keyword>
<evidence type="ECO:0000313" key="9">
    <source>
        <dbReference type="Proteomes" id="UP000192731"/>
    </source>
</evidence>
<feature type="transmembrane region" description="Helical" evidence="5">
    <location>
        <begin position="324"/>
        <end position="345"/>
    </location>
</feature>
<comment type="subunit">
    <text evidence="5">NDH-1 is composed of 14 different subunits. Subunits NuoA, H, J, K, L, M, N constitute the membrane sector of the complex.</text>
</comment>
<keyword evidence="5" id="KW-1278">Translocase</keyword>
<evidence type="ECO:0000256" key="1">
    <source>
        <dbReference type="ARBA" id="ARBA00004127"/>
    </source>
</evidence>
<feature type="domain" description="NADH:quinone oxidoreductase/Mrp antiporter transmembrane" evidence="7">
    <location>
        <begin position="122"/>
        <end position="412"/>
    </location>
</feature>
<keyword evidence="3 5" id="KW-1133">Transmembrane helix</keyword>
<feature type="transmembrane region" description="Helical" evidence="5">
    <location>
        <begin position="12"/>
        <end position="29"/>
    </location>
</feature>
<comment type="catalytic activity">
    <reaction evidence="5">
        <text>a quinone + NADH + 5 H(+)(in) = a quinol + NAD(+) + 4 H(+)(out)</text>
        <dbReference type="Rhea" id="RHEA:57888"/>
        <dbReference type="ChEBI" id="CHEBI:15378"/>
        <dbReference type="ChEBI" id="CHEBI:24646"/>
        <dbReference type="ChEBI" id="CHEBI:57540"/>
        <dbReference type="ChEBI" id="CHEBI:57945"/>
        <dbReference type="ChEBI" id="CHEBI:132124"/>
    </reaction>
</comment>
<gene>
    <name evidence="5" type="primary">nuoN</name>
    <name evidence="8" type="ORF">SAMN00017405_0114</name>
</gene>
<accession>A0A1W1VL23</accession>
<dbReference type="HAMAP" id="MF_00445">
    <property type="entry name" value="NDH1_NuoN_1"/>
    <property type="match status" value="1"/>
</dbReference>
<dbReference type="GO" id="GO:0005886">
    <property type="term" value="C:plasma membrane"/>
    <property type="evidence" value="ECO:0007669"/>
    <property type="project" value="UniProtKB-SubCell"/>
</dbReference>
<feature type="transmembrane region" description="Helical" evidence="5">
    <location>
        <begin position="268"/>
        <end position="290"/>
    </location>
</feature>
<dbReference type="NCBIfam" id="TIGR01770">
    <property type="entry name" value="NDH_I_N"/>
    <property type="match status" value="1"/>
</dbReference>
<dbReference type="GO" id="GO:0008137">
    <property type="term" value="F:NADH dehydrogenase (ubiquinone) activity"/>
    <property type="evidence" value="ECO:0007669"/>
    <property type="project" value="InterPro"/>
</dbReference>
<dbReference type="Pfam" id="PF00361">
    <property type="entry name" value="Proton_antipo_M"/>
    <property type="match status" value="1"/>
</dbReference>
<feature type="transmembrane region" description="Helical" evidence="5">
    <location>
        <begin position="442"/>
        <end position="463"/>
    </location>
</feature>
<evidence type="ECO:0000313" key="8">
    <source>
        <dbReference type="EMBL" id="SMB93920.1"/>
    </source>
</evidence>
<dbReference type="PANTHER" id="PTHR22773">
    <property type="entry name" value="NADH DEHYDROGENASE"/>
    <property type="match status" value="1"/>
</dbReference>
<dbReference type="Proteomes" id="UP000192731">
    <property type="component" value="Unassembled WGS sequence"/>
</dbReference>
<feature type="transmembrane region" description="Helical" evidence="5">
    <location>
        <begin position="366"/>
        <end position="387"/>
    </location>
</feature>
<keyword evidence="9" id="KW-1185">Reference proteome</keyword>
<keyword evidence="5" id="KW-0520">NAD</keyword>
<keyword evidence="4 5" id="KW-0472">Membrane</keyword>
<protein>
    <recommendedName>
        <fullName evidence="5">NADH-quinone oxidoreductase subunit N</fullName>
        <ecNumber evidence="5">7.1.1.-</ecNumber>
    </recommendedName>
    <alternativeName>
        <fullName evidence="5">NADH dehydrogenase I subunit N</fullName>
    </alternativeName>
    <alternativeName>
        <fullName evidence="5">NDH-1 subunit N</fullName>
    </alternativeName>
</protein>
<evidence type="ECO:0000256" key="6">
    <source>
        <dbReference type="RuleBase" id="RU000320"/>
    </source>
</evidence>
<name>A0A1W1VL23_DESTI</name>
<dbReference type="EMBL" id="FWWT01000022">
    <property type="protein sequence ID" value="SMB93920.1"/>
    <property type="molecule type" value="Genomic_DNA"/>
</dbReference>
<feature type="transmembrane region" description="Helical" evidence="5">
    <location>
        <begin position="238"/>
        <end position="262"/>
    </location>
</feature>
<reference evidence="8 9" key="1">
    <citation type="submission" date="2017-04" db="EMBL/GenBank/DDBJ databases">
        <authorList>
            <person name="Afonso C.L."/>
            <person name="Miller P.J."/>
            <person name="Scott M.A."/>
            <person name="Spackman E."/>
            <person name="Goraichik I."/>
            <person name="Dimitrov K.M."/>
            <person name="Suarez D.L."/>
            <person name="Swayne D.E."/>
        </authorList>
    </citation>
    <scope>NUCLEOTIDE SEQUENCE [LARGE SCALE GENOMIC DNA]</scope>
    <source>
        <strain evidence="8 9">DSM 11270</strain>
    </source>
</reference>
<feature type="transmembrane region" description="Helical" evidence="5">
    <location>
        <begin position="75"/>
        <end position="95"/>
    </location>
</feature>
<keyword evidence="5" id="KW-0813">Transport</keyword>
<dbReference type="STRING" id="656914.SAMN00017405_0114"/>
<feature type="transmembrane region" description="Helical" evidence="5">
    <location>
        <begin position="297"/>
        <end position="318"/>
    </location>
</feature>
<dbReference type="GO" id="GO:0048038">
    <property type="term" value="F:quinone binding"/>
    <property type="evidence" value="ECO:0007669"/>
    <property type="project" value="UniProtKB-KW"/>
</dbReference>
<comment type="function">
    <text evidence="5">NDH-1 shuttles electrons from NADH, via FMN and iron-sulfur (Fe-S) centers, to quinones in the respiratory chain. The immediate electron acceptor for the enzyme in this species is believed to be a menaquinone. Couples the redox reaction to proton translocation (for every two electrons transferred, four hydrogen ions are translocated across the cytoplasmic membrane), and thus conserves the redox energy in a proton gradient.</text>
</comment>
<feature type="transmembrane region" description="Helical" evidence="5">
    <location>
        <begin position="126"/>
        <end position="145"/>
    </location>
</feature>
<feature type="transmembrane region" description="Helical" evidence="5">
    <location>
        <begin position="102"/>
        <end position="120"/>
    </location>
</feature>